<dbReference type="AlphaFoldDB" id="A0AAE0XP96"/>
<gene>
    <name evidence="1" type="ORF">RRG08_029629</name>
</gene>
<proteinExistence type="predicted"/>
<organism evidence="1 2">
    <name type="scientific">Elysia crispata</name>
    <name type="common">lettuce slug</name>
    <dbReference type="NCBI Taxonomy" id="231223"/>
    <lineage>
        <taxon>Eukaryota</taxon>
        <taxon>Metazoa</taxon>
        <taxon>Spiralia</taxon>
        <taxon>Lophotrochozoa</taxon>
        <taxon>Mollusca</taxon>
        <taxon>Gastropoda</taxon>
        <taxon>Heterobranchia</taxon>
        <taxon>Euthyneura</taxon>
        <taxon>Panpulmonata</taxon>
        <taxon>Sacoglossa</taxon>
        <taxon>Placobranchoidea</taxon>
        <taxon>Plakobranchidae</taxon>
        <taxon>Elysia</taxon>
    </lineage>
</organism>
<dbReference type="Proteomes" id="UP001283361">
    <property type="component" value="Unassembled WGS sequence"/>
</dbReference>
<reference evidence="1" key="1">
    <citation type="journal article" date="2023" name="G3 (Bethesda)">
        <title>A reference genome for the long-term kleptoplast-retaining sea slug Elysia crispata morphotype clarki.</title>
        <authorList>
            <person name="Eastman K.E."/>
            <person name="Pendleton A.L."/>
            <person name="Shaikh M.A."/>
            <person name="Suttiyut T."/>
            <person name="Ogas R."/>
            <person name="Tomko P."/>
            <person name="Gavelis G."/>
            <person name="Widhalm J.R."/>
            <person name="Wisecaver J.H."/>
        </authorList>
    </citation>
    <scope>NUCLEOTIDE SEQUENCE</scope>
    <source>
        <strain evidence="1">ECLA1</strain>
    </source>
</reference>
<dbReference type="EMBL" id="JAWDGP010007897">
    <property type="protein sequence ID" value="KAK3701157.1"/>
    <property type="molecule type" value="Genomic_DNA"/>
</dbReference>
<accession>A0AAE0XP96</accession>
<comment type="caution">
    <text evidence="1">The sequence shown here is derived from an EMBL/GenBank/DDBJ whole genome shotgun (WGS) entry which is preliminary data.</text>
</comment>
<evidence type="ECO:0000313" key="1">
    <source>
        <dbReference type="EMBL" id="KAK3701157.1"/>
    </source>
</evidence>
<protein>
    <submittedName>
        <fullName evidence="1">Uncharacterized protein</fullName>
    </submittedName>
</protein>
<keyword evidence="2" id="KW-1185">Reference proteome</keyword>
<sequence>MAEWFEYVENLEFGSSTTRLLELPEVMDTVVFGSSPFFMFSRSRILSLCWSRKDLGYLEKYIKFSVHNDMVQLIYTDVSHLSCPTVRLSDTTKGSLTCS</sequence>
<evidence type="ECO:0000313" key="2">
    <source>
        <dbReference type="Proteomes" id="UP001283361"/>
    </source>
</evidence>
<name>A0AAE0XP96_9GAST</name>